<protein>
    <recommendedName>
        <fullName evidence="1">Knr4/Smi1-like domain-containing protein</fullName>
    </recommendedName>
</protein>
<dbReference type="SMART" id="SM00860">
    <property type="entry name" value="SMI1_KNR4"/>
    <property type="match status" value="1"/>
</dbReference>
<accession>A0ABQ1W9Q1</accession>
<reference evidence="3" key="1">
    <citation type="journal article" date="2019" name="Int. J. Syst. Evol. Microbiol.">
        <title>The Global Catalogue of Microorganisms (GCM) 10K type strain sequencing project: providing services to taxonomists for standard genome sequencing and annotation.</title>
        <authorList>
            <consortium name="The Broad Institute Genomics Platform"/>
            <consortium name="The Broad Institute Genome Sequencing Center for Infectious Disease"/>
            <person name="Wu L."/>
            <person name="Ma J."/>
        </authorList>
    </citation>
    <scope>NUCLEOTIDE SEQUENCE [LARGE SCALE GENOMIC DNA]</scope>
    <source>
        <strain evidence="3">CGMCC 1.15420</strain>
    </source>
</reference>
<dbReference type="SUPFAM" id="SSF160631">
    <property type="entry name" value="SMI1/KNR4-like"/>
    <property type="match status" value="1"/>
</dbReference>
<feature type="domain" description="Knr4/Smi1-like" evidence="1">
    <location>
        <begin position="41"/>
        <end position="149"/>
    </location>
</feature>
<organism evidence="2 3">
    <name type="scientific">Paenibacillus aceti</name>
    <dbReference type="NCBI Taxonomy" id="1820010"/>
    <lineage>
        <taxon>Bacteria</taxon>
        <taxon>Bacillati</taxon>
        <taxon>Bacillota</taxon>
        <taxon>Bacilli</taxon>
        <taxon>Bacillales</taxon>
        <taxon>Paenibacillaceae</taxon>
        <taxon>Paenibacillus</taxon>
    </lineage>
</organism>
<dbReference type="RefSeq" id="WP_162944354.1">
    <property type="nucleotide sequence ID" value="NZ_BMIW01000080.1"/>
</dbReference>
<comment type="caution">
    <text evidence="2">The sequence shown here is derived from an EMBL/GenBank/DDBJ whole genome shotgun (WGS) entry which is preliminary data.</text>
</comment>
<evidence type="ECO:0000259" key="1">
    <source>
        <dbReference type="SMART" id="SM00860"/>
    </source>
</evidence>
<proteinExistence type="predicted"/>
<dbReference type="Gene3D" id="3.40.1580.10">
    <property type="entry name" value="SMI1/KNR4-like"/>
    <property type="match status" value="1"/>
</dbReference>
<gene>
    <name evidence="2" type="ORF">GCM10010913_48620</name>
</gene>
<name>A0ABQ1W9Q1_9BACL</name>
<dbReference type="InterPro" id="IPR037883">
    <property type="entry name" value="Knr4/Smi1-like_sf"/>
</dbReference>
<evidence type="ECO:0000313" key="3">
    <source>
        <dbReference type="Proteomes" id="UP000608420"/>
    </source>
</evidence>
<keyword evidence="3" id="KW-1185">Reference proteome</keyword>
<dbReference type="Proteomes" id="UP000608420">
    <property type="component" value="Unassembled WGS sequence"/>
</dbReference>
<evidence type="ECO:0000313" key="2">
    <source>
        <dbReference type="EMBL" id="GGG20651.1"/>
    </source>
</evidence>
<dbReference type="Pfam" id="PF09346">
    <property type="entry name" value="SMI1_KNR4"/>
    <property type="match status" value="1"/>
</dbReference>
<dbReference type="InterPro" id="IPR018958">
    <property type="entry name" value="Knr4/Smi1-like_dom"/>
</dbReference>
<dbReference type="EMBL" id="BMIW01000080">
    <property type="protein sequence ID" value="GGG20651.1"/>
    <property type="molecule type" value="Genomic_DNA"/>
</dbReference>
<sequence length="187" mass="21626">MEYNIKAILDGLKQRISTNDELIIQTPGGNIEMAKFYFSPPAETEEIDRLSTLFQVNLPQEYREFLLQHNGAKLFDIGFGECTDIYSINEIVETAELMPDIVPNFIPVARHPSCTIFIDTSREKKYMFSQAGGSEFNFLAMSFKEWIETLILSSGNYFEERIPQLLFKTIDDSELKIKKWLIEGYKL</sequence>